<dbReference type="InterPro" id="IPR051604">
    <property type="entry name" value="Ergot_Alk_Oxidoreductase"/>
</dbReference>
<feature type="domain" description="NmrA-like" evidence="1">
    <location>
        <begin position="2"/>
        <end position="250"/>
    </location>
</feature>
<evidence type="ECO:0000313" key="3">
    <source>
        <dbReference type="Proteomes" id="UP001596012"/>
    </source>
</evidence>
<name>A0ABV8YZ91_9ACTN</name>
<dbReference type="Gene3D" id="3.40.50.720">
    <property type="entry name" value="NAD(P)-binding Rossmann-like Domain"/>
    <property type="match status" value="1"/>
</dbReference>
<sequence length="291" mass="30588">MILIIGATGTIGSLLARRLAEGEVPFRALVRRKDVPIEGAETVVANLDEPNSLRDVFTGIDQVFLKTAGTSTDEGPVIAQQKAAIDAAVAAGAEHIIKVSAQGTAPDLPIPFGMHASIERYLTASGLAATVLRPSSFMQNLVGGITTFTKEGEIFDTYCGGAAAYVDARDIADCAYAVLTGRVPRGGVHTLTGPQALTAAEVAAALSTALDRPVKAVQPTYKELEAMYQQLGLAQRFAQQLTAMAKIIAAGGIADVTTAVRDLTGNAPRSLETFITDHREALEKIIPIRHP</sequence>
<dbReference type="PANTHER" id="PTHR43162">
    <property type="match status" value="1"/>
</dbReference>
<evidence type="ECO:0000313" key="2">
    <source>
        <dbReference type="EMBL" id="MFC4469388.1"/>
    </source>
</evidence>
<evidence type="ECO:0000259" key="1">
    <source>
        <dbReference type="Pfam" id="PF05368"/>
    </source>
</evidence>
<protein>
    <submittedName>
        <fullName evidence="2">NmrA family NAD(P)-binding protein</fullName>
    </submittedName>
</protein>
<gene>
    <name evidence="2" type="ORF">ACFPH6_33590</name>
</gene>
<reference evidence="3" key="1">
    <citation type="journal article" date="2019" name="Int. J. Syst. Evol. Microbiol.">
        <title>The Global Catalogue of Microorganisms (GCM) 10K type strain sequencing project: providing services to taxonomists for standard genome sequencing and annotation.</title>
        <authorList>
            <consortium name="The Broad Institute Genomics Platform"/>
            <consortium name="The Broad Institute Genome Sequencing Center for Infectious Disease"/>
            <person name="Wu L."/>
            <person name="Ma J."/>
        </authorList>
    </citation>
    <scope>NUCLEOTIDE SEQUENCE [LARGE SCALE GENOMIC DNA]</scope>
    <source>
        <strain evidence="3">DT43</strain>
    </source>
</reference>
<dbReference type="Gene3D" id="3.90.25.10">
    <property type="entry name" value="UDP-galactose 4-epimerase, domain 1"/>
    <property type="match status" value="1"/>
</dbReference>
<comment type="caution">
    <text evidence="2">The sequence shown here is derived from an EMBL/GenBank/DDBJ whole genome shotgun (WGS) entry which is preliminary data.</text>
</comment>
<dbReference type="InterPro" id="IPR008030">
    <property type="entry name" value="NmrA-like"/>
</dbReference>
<accession>A0ABV8YZ91</accession>
<dbReference type="InterPro" id="IPR036291">
    <property type="entry name" value="NAD(P)-bd_dom_sf"/>
</dbReference>
<dbReference type="SUPFAM" id="SSF51735">
    <property type="entry name" value="NAD(P)-binding Rossmann-fold domains"/>
    <property type="match status" value="1"/>
</dbReference>
<proteinExistence type="predicted"/>
<dbReference type="PANTHER" id="PTHR43162:SF1">
    <property type="entry name" value="PRESTALK A DIFFERENTIATION PROTEIN A"/>
    <property type="match status" value="1"/>
</dbReference>
<dbReference type="Pfam" id="PF05368">
    <property type="entry name" value="NmrA"/>
    <property type="match status" value="1"/>
</dbReference>
<keyword evidence="3" id="KW-1185">Reference proteome</keyword>
<dbReference type="EMBL" id="JBHSFG010000061">
    <property type="protein sequence ID" value="MFC4469388.1"/>
    <property type="molecule type" value="Genomic_DNA"/>
</dbReference>
<organism evidence="2 3">
    <name type="scientific">Streptomyces xiangluensis</name>
    <dbReference type="NCBI Taxonomy" id="2665720"/>
    <lineage>
        <taxon>Bacteria</taxon>
        <taxon>Bacillati</taxon>
        <taxon>Actinomycetota</taxon>
        <taxon>Actinomycetes</taxon>
        <taxon>Kitasatosporales</taxon>
        <taxon>Streptomycetaceae</taxon>
        <taxon>Streptomyces</taxon>
    </lineage>
</organism>
<dbReference type="RefSeq" id="WP_386348309.1">
    <property type="nucleotide sequence ID" value="NZ_JBHSFG010000061.1"/>
</dbReference>
<dbReference type="Proteomes" id="UP001596012">
    <property type="component" value="Unassembled WGS sequence"/>
</dbReference>